<dbReference type="InParanoid" id="C3ZWT8"/>
<accession>C3ZWT8</accession>
<name>C3ZWT8_BRAFL</name>
<protein>
    <submittedName>
        <fullName evidence="1">Uncharacterized protein</fullName>
    </submittedName>
</protein>
<gene>
    <name evidence="1" type="ORF">BRAFLDRAFT_241669</name>
</gene>
<sequence>YTTVMFCSSLHHSNVLLIPTPHQLDTDLCLTVMFCTSLHHSNVLHIPTPQ</sequence>
<evidence type="ECO:0000313" key="1">
    <source>
        <dbReference type="EMBL" id="EEN43007.1"/>
    </source>
</evidence>
<feature type="non-terminal residue" evidence="1">
    <location>
        <position position="1"/>
    </location>
</feature>
<proteinExistence type="predicted"/>
<organism>
    <name type="scientific">Branchiostoma floridae</name>
    <name type="common">Florida lancelet</name>
    <name type="synonym">Amphioxus</name>
    <dbReference type="NCBI Taxonomy" id="7739"/>
    <lineage>
        <taxon>Eukaryota</taxon>
        <taxon>Metazoa</taxon>
        <taxon>Chordata</taxon>
        <taxon>Cephalochordata</taxon>
        <taxon>Leptocardii</taxon>
        <taxon>Amphioxiformes</taxon>
        <taxon>Branchiostomatidae</taxon>
        <taxon>Branchiostoma</taxon>
    </lineage>
</organism>
<reference evidence="1" key="1">
    <citation type="journal article" date="2008" name="Nature">
        <title>The amphioxus genome and the evolution of the chordate karyotype.</title>
        <authorList>
            <consortium name="US DOE Joint Genome Institute (JGI-PGF)"/>
            <person name="Putnam N.H."/>
            <person name="Butts T."/>
            <person name="Ferrier D.E.K."/>
            <person name="Furlong R.F."/>
            <person name="Hellsten U."/>
            <person name="Kawashima T."/>
            <person name="Robinson-Rechavi M."/>
            <person name="Shoguchi E."/>
            <person name="Terry A."/>
            <person name="Yu J.-K."/>
            <person name="Benito-Gutierrez E.L."/>
            <person name="Dubchak I."/>
            <person name="Garcia-Fernandez J."/>
            <person name="Gibson-Brown J.J."/>
            <person name="Grigoriev I.V."/>
            <person name="Horton A.C."/>
            <person name="de Jong P.J."/>
            <person name="Jurka J."/>
            <person name="Kapitonov V.V."/>
            <person name="Kohara Y."/>
            <person name="Kuroki Y."/>
            <person name="Lindquist E."/>
            <person name="Lucas S."/>
            <person name="Osoegawa K."/>
            <person name="Pennacchio L.A."/>
            <person name="Salamov A.A."/>
            <person name="Satou Y."/>
            <person name="Sauka-Spengler T."/>
            <person name="Schmutz J."/>
            <person name="Shin-I T."/>
            <person name="Toyoda A."/>
            <person name="Bronner-Fraser M."/>
            <person name="Fujiyama A."/>
            <person name="Holland L.Z."/>
            <person name="Holland P.W.H."/>
            <person name="Satoh N."/>
            <person name="Rokhsar D.S."/>
        </authorList>
    </citation>
    <scope>NUCLEOTIDE SEQUENCE [LARGE SCALE GENOMIC DNA]</scope>
    <source>
        <strain evidence="1">S238N-H82</strain>
        <tissue evidence="1">Testes</tissue>
    </source>
</reference>
<dbReference type="EMBL" id="GG666703">
    <property type="protein sequence ID" value="EEN43007.1"/>
    <property type="molecule type" value="Genomic_DNA"/>
</dbReference>
<dbReference type="AlphaFoldDB" id="C3ZWT8"/>